<feature type="region of interest" description="Disordered" evidence="1">
    <location>
        <begin position="230"/>
        <end position="257"/>
    </location>
</feature>
<evidence type="ECO:0000256" key="1">
    <source>
        <dbReference type="SAM" id="MobiDB-lite"/>
    </source>
</evidence>
<dbReference type="Proteomes" id="UP000559256">
    <property type="component" value="Unassembled WGS sequence"/>
</dbReference>
<reference evidence="2 3" key="1">
    <citation type="journal article" date="2020" name="ISME J.">
        <title>Uncovering the hidden diversity of litter-decomposition mechanisms in mushroom-forming fungi.</title>
        <authorList>
            <person name="Floudas D."/>
            <person name="Bentzer J."/>
            <person name="Ahren D."/>
            <person name="Johansson T."/>
            <person name="Persson P."/>
            <person name="Tunlid A."/>
        </authorList>
    </citation>
    <scope>NUCLEOTIDE SEQUENCE [LARGE SCALE GENOMIC DNA]</scope>
    <source>
        <strain evidence="2 3">CBS 291.85</strain>
    </source>
</reference>
<feature type="compositionally biased region" description="Acidic residues" evidence="1">
    <location>
        <begin position="42"/>
        <end position="54"/>
    </location>
</feature>
<dbReference type="EMBL" id="JAACJM010000050">
    <property type="protein sequence ID" value="KAF5357707.1"/>
    <property type="molecule type" value="Genomic_DNA"/>
</dbReference>
<feature type="region of interest" description="Disordered" evidence="1">
    <location>
        <begin position="41"/>
        <end position="60"/>
    </location>
</feature>
<feature type="region of interest" description="Disordered" evidence="1">
    <location>
        <begin position="82"/>
        <end position="110"/>
    </location>
</feature>
<feature type="compositionally biased region" description="Low complexity" evidence="1">
    <location>
        <begin position="203"/>
        <end position="212"/>
    </location>
</feature>
<organism evidence="2 3">
    <name type="scientific">Tetrapyrgos nigripes</name>
    <dbReference type="NCBI Taxonomy" id="182062"/>
    <lineage>
        <taxon>Eukaryota</taxon>
        <taxon>Fungi</taxon>
        <taxon>Dikarya</taxon>
        <taxon>Basidiomycota</taxon>
        <taxon>Agaricomycotina</taxon>
        <taxon>Agaricomycetes</taxon>
        <taxon>Agaricomycetidae</taxon>
        <taxon>Agaricales</taxon>
        <taxon>Marasmiineae</taxon>
        <taxon>Marasmiaceae</taxon>
        <taxon>Tetrapyrgos</taxon>
    </lineage>
</organism>
<comment type="caution">
    <text evidence="2">The sequence shown here is derived from an EMBL/GenBank/DDBJ whole genome shotgun (WGS) entry which is preliminary data.</text>
</comment>
<accession>A0A8H5G3N9</accession>
<dbReference type="OrthoDB" id="2964597at2759"/>
<evidence type="ECO:0000313" key="3">
    <source>
        <dbReference type="Proteomes" id="UP000559256"/>
    </source>
</evidence>
<feature type="compositionally biased region" description="Polar residues" evidence="1">
    <location>
        <begin position="161"/>
        <end position="195"/>
    </location>
</feature>
<proteinExistence type="predicted"/>
<sequence length="450" mass="52281">MGENSDGQAQQDRSVFSRIRTFNHHAFSSMNVFFHNPTPEAYTEEDRFDNDDDSITNQDVWDPAQDYFDSYKPLESYSPALTQDSESTEDMKLHETHTPTQSRPSTPQNRSFTASRLFYNFSLIPSRVFASHSNDENNCNRIHDRDEGIPLSEFQSSSSSLCTHEQINTSRPRLAPINTNLQYSGRPSNSNSSVPDDTPPLSPDASSSGLSVSSISTSFSLQDTSLNQFEDTQDRDGDSVYTPEHLQEVREGKKPERSICYDTSIDDLTDTNEPENMQTEIENSALDDEGEWYGLQYTLELSTKERRASEGFSYDQSMGEHSRSRESWAALHLGHCHPFFEDEEYQHWRNWHRFLDLQDERRRHRKGIEFKIRSKELAWCYMSEMKMRELMYAQIDVYGQASTELMERLLVVVEYRKDPYYPPQKHNAYWLLKRSRSVASLRELRPKPSP</sequence>
<protein>
    <submittedName>
        <fullName evidence="2">Uncharacterized protein</fullName>
    </submittedName>
</protein>
<dbReference type="AlphaFoldDB" id="A0A8H5G3N9"/>
<name>A0A8H5G3N9_9AGAR</name>
<feature type="compositionally biased region" description="Polar residues" evidence="1">
    <location>
        <begin position="98"/>
        <end position="110"/>
    </location>
</feature>
<feature type="compositionally biased region" description="Basic and acidic residues" evidence="1">
    <location>
        <begin position="245"/>
        <end position="257"/>
    </location>
</feature>
<evidence type="ECO:0000313" key="2">
    <source>
        <dbReference type="EMBL" id="KAF5357707.1"/>
    </source>
</evidence>
<feature type="region of interest" description="Disordered" evidence="1">
    <location>
        <begin position="151"/>
        <end position="212"/>
    </location>
</feature>
<gene>
    <name evidence="2" type="ORF">D9758_007532</name>
</gene>
<keyword evidence="3" id="KW-1185">Reference proteome</keyword>